<dbReference type="Gene3D" id="3.40.50.720">
    <property type="entry name" value="NAD(P)-binding Rossmann-like Domain"/>
    <property type="match status" value="1"/>
</dbReference>
<proteinExistence type="inferred from homology"/>
<accession>A0A9Q9DPI3</accession>
<evidence type="ECO:0000313" key="4">
    <source>
        <dbReference type="EMBL" id="USP73674.1"/>
    </source>
</evidence>
<sequence>MPSTVLITGGNRGFGKALVETYLAVPETTVVATVRDVPKAEASLSSLPKASGSRIIVVNMEMASAATITSGIETLKTTHNISALDIVIANAGLIAPTPSLAHASTSDIQTFIDVNAYGPFELCKAVLPLLRAAGSKAQFVYVSSLAGCLNNMQNILPISGYGASKALGNYLFKWLALDNKDVSIWSYEPGAVDTDSTRANVEQAKAFGLDLTKMIAFTPAIEAARTMQKMIASATEGTSGKFMNNDGTELAY</sequence>
<dbReference type="VEuPathDB" id="FungiDB:yc1106_00948"/>
<dbReference type="InterPro" id="IPR002347">
    <property type="entry name" value="SDR_fam"/>
</dbReference>
<dbReference type="SUPFAM" id="SSF51735">
    <property type="entry name" value="NAD(P)-binding Rossmann-fold domains"/>
    <property type="match status" value="1"/>
</dbReference>
<keyword evidence="3" id="KW-0560">Oxidoreductase</keyword>
<gene>
    <name evidence="4" type="ORF">yc1106_00948</name>
</gene>
<dbReference type="InterPro" id="IPR051468">
    <property type="entry name" value="Fungal_SecMetab_SDRs"/>
</dbReference>
<dbReference type="PANTHER" id="PTHR43544">
    <property type="entry name" value="SHORT-CHAIN DEHYDROGENASE/REDUCTASE"/>
    <property type="match status" value="1"/>
</dbReference>
<dbReference type="OrthoDB" id="9876299at2759"/>
<dbReference type="Proteomes" id="UP001056012">
    <property type="component" value="Chromosome 1"/>
</dbReference>
<dbReference type="PRINTS" id="PR00081">
    <property type="entry name" value="GDHRDH"/>
</dbReference>
<dbReference type="Pfam" id="PF00106">
    <property type="entry name" value="adh_short"/>
    <property type="match status" value="1"/>
</dbReference>
<keyword evidence="5" id="KW-1185">Reference proteome</keyword>
<reference evidence="4" key="1">
    <citation type="submission" date="2021-12" db="EMBL/GenBank/DDBJ databases">
        <title>Curvularia clavata genome.</title>
        <authorList>
            <person name="Cao Y."/>
        </authorList>
    </citation>
    <scope>NUCLEOTIDE SEQUENCE</scope>
    <source>
        <strain evidence="4">Yc1106</strain>
    </source>
</reference>
<dbReference type="InterPro" id="IPR036291">
    <property type="entry name" value="NAD(P)-bd_dom_sf"/>
</dbReference>
<evidence type="ECO:0000256" key="2">
    <source>
        <dbReference type="ARBA" id="ARBA00022857"/>
    </source>
</evidence>
<protein>
    <submittedName>
        <fullName evidence="4">Short chain dehydrogenase gsfK</fullName>
    </submittedName>
</protein>
<keyword evidence="2" id="KW-0521">NADP</keyword>
<dbReference type="PANTHER" id="PTHR43544:SF7">
    <property type="entry name" value="NADB-LER2"/>
    <property type="match status" value="1"/>
</dbReference>
<dbReference type="GO" id="GO:0005737">
    <property type="term" value="C:cytoplasm"/>
    <property type="evidence" value="ECO:0007669"/>
    <property type="project" value="TreeGrafter"/>
</dbReference>
<comment type="similarity">
    <text evidence="1">Belongs to the short-chain dehydrogenases/reductases (SDR) family.</text>
</comment>
<evidence type="ECO:0000256" key="3">
    <source>
        <dbReference type="ARBA" id="ARBA00023002"/>
    </source>
</evidence>
<name>A0A9Q9DPI3_CURCL</name>
<dbReference type="EMBL" id="CP089274">
    <property type="protein sequence ID" value="USP73674.1"/>
    <property type="molecule type" value="Genomic_DNA"/>
</dbReference>
<dbReference type="GO" id="GO:0016491">
    <property type="term" value="F:oxidoreductase activity"/>
    <property type="evidence" value="ECO:0007669"/>
    <property type="project" value="UniProtKB-KW"/>
</dbReference>
<dbReference type="AlphaFoldDB" id="A0A9Q9DPI3"/>
<organism evidence="4 5">
    <name type="scientific">Curvularia clavata</name>
    <dbReference type="NCBI Taxonomy" id="95742"/>
    <lineage>
        <taxon>Eukaryota</taxon>
        <taxon>Fungi</taxon>
        <taxon>Dikarya</taxon>
        <taxon>Ascomycota</taxon>
        <taxon>Pezizomycotina</taxon>
        <taxon>Dothideomycetes</taxon>
        <taxon>Pleosporomycetidae</taxon>
        <taxon>Pleosporales</taxon>
        <taxon>Pleosporineae</taxon>
        <taxon>Pleosporaceae</taxon>
        <taxon>Curvularia</taxon>
    </lineage>
</organism>
<evidence type="ECO:0000313" key="5">
    <source>
        <dbReference type="Proteomes" id="UP001056012"/>
    </source>
</evidence>
<evidence type="ECO:0000256" key="1">
    <source>
        <dbReference type="ARBA" id="ARBA00006484"/>
    </source>
</evidence>